<accession>A0A8B5S1A2</accession>
<dbReference type="RefSeq" id="WP_139421139.1">
    <property type="nucleotide sequence ID" value="NZ_CP066121.1"/>
</dbReference>
<protein>
    <submittedName>
        <fullName evidence="1">Uncharacterized protein</fullName>
    </submittedName>
</protein>
<dbReference type="Proteomes" id="UP000644140">
    <property type="component" value="Chromosome"/>
</dbReference>
<evidence type="ECO:0000313" key="2">
    <source>
        <dbReference type="Proteomes" id="UP000644140"/>
    </source>
</evidence>
<reference evidence="1" key="1">
    <citation type="submission" date="2022-02" db="EMBL/GenBank/DDBJ databases">
        <title>Characterization of Tn125 harboring carbapenem-resistant Acinetobacter bereziniae clinical isolates.</title>
        <authorList>
            <person name="Wong N.-K."/>
            <person name="Pan Q."/>
        </authorList>
    </citation>
    <scope>NUCLEOTIDE SEQUENCE</scope>
    <source>
        <strain evidence="1">GD03393</strain>
    </source>
</reference>
<name>A0A8B5S1A2_ACIBZ</name>
<dbReference type="AlphaFoldDB" id="A0A8B5S1A2"/>
<organism evidence="1 2">
    <name type="scientific">Acinetobacter bereziniae</name>
    <name type="common">Acinetobacter genomosp. 10</name>
    <dbReference type="NCBI Taxonomy" id="106648"/>
    <lineage>
        <taxon>Bacteria</taxon>
        <taxon>Pseudomonadati</taxon>
        <taxon>Pseudomonadota</taxon>
        <taxon>Gammaproteobacteria</taxon>
        <taxon>Moraxellales</taxon>
        <taxon>Moraxellaceae</taxon>
        <taxon>Acinetobacter</taxon>
    </lineage>
</organism>
<dbReference type="EMBL" id="CP092085">
    <property type="protein sequence ID" value="UUN99732.1"/>
    <property type="molecule type" value="Genomic_DNA"/>
</dbReference>
<proteinExistence type="predicted"/>
<evidence type="ECO:0000313" key="1">
    <source>
        <dbReference type="EMBL" id="UUN99732.1"/>
    </source>
</evidence>
<gene>
    <name evidence="1" type="ORF">I9054_009915</name>
</gene>
<sequence length="151" mass="17324">MRFLLTIIFIFSVCTVQAKNDIKYTGYEIGNRYKLLQSFIADYEVENGGPILDGKVSIYKTNNNKCILVSKIDGDSGVYGTETILYFYNSKVLYGYYVNYNYIFLNGEGSIKLNKVNYENPESGNSLIELKKEFSRYISNISKNTLRKCSN</sequence>